<dbReference type="GO" id="GO:0005874">
    <property type="term" value="C:microtubule"/>
    <property type="evidence" value="ECO:0007669"/>
    <property type="project" value="UniProtKB-KW"/>
</dbReference>
<dbReference type="CDD" id="cd00106">
    <property type="entry name" value="KISc"/>
    <property type="match status" value="1"/>
</dbReference>
<feature type="region of interest" description="Disordered" evidence="9">
    <location>
        <begin position="922"/>
        <end position="983"/>
    </location>
</feature>
<evidence type="ECO:0000256" key="6">
    <source>
        <dbReference type="PROSITE-ProRule" id="PRU00283"/>
    </source>
</evidence>
<evidence type="ECO:0000256" key="2">
    <source>
        <dbReference type="ARBA" id="ARBA00022490"/>
    </source>
</evidence>
<dbReference type="GO" id="GO:0007018">
    <property type="term" value="P:microtubule-based movement"/>
    <property type="evidence" value="ECO:0007669"/>
    <property type="project" value="InterPro"/>
</dbReference>
<evidence type="ECO:0000256" key="5">
    <source>
        <dbReference type="ARBA" id="ARBA00023054"/>
    </source>
</evidence>
<gene>
    <name evidence="11" type="ORF">CTAYLR_001859</name>
</gene>
<dbReference type="Proteomes" id="UP001230188">
    <property type="component" value="Unassembled WGS sequence"/>
</dbReference>
<evidence type="ECO:0000256" key="9">
    <source>
        <dbReference type="SAM" id="MobiDB-lite"/>
    </source>
</evidence>
<keyword evidence="6 7" id="KW-0505">Motor protein</keyword>
<accession>A0AAD7XL32</accession>
<dbReference type="PANTHER" id="PTHR47969">
    <property type="entry name" value="CHROMOSOME-ASSOCIATED KINESIN KIF4A-RELATED"/>
    <property type="match status" value="1"/>
</dbReference>
<keyword evidence="3 6" id="KW-0547">Nucleotide-binding</keyword>
<dbReference type="PRINTS" id="PR00380">
    <property type="entry name" value="KINESINHEAVY"/>
</dbReference>
<dbReference type="GO" id="GO:0005875">
    <property type="term" value="C:microtubule associated complex"/>
    <property type="evidence" value="ECO:0007669"/>
    <property type="project" value="TreeGrafter"/>
</dbReference>
<organism evidence="11 12">
    <name type="scientific">Chrysophaeum taylorii</name>
    <dbReference type="NCBI Taxonomy" id="2483200"/>
    <lineage>
        <taxon>Eukaryota</taxon>
        <taxon>Sar</taxon>
        <taxon>Stramenopiles</taxon>
        <taxon>Ochrophyta</taxon>
        <taxon>Pelagophyceae</taxon>
        <taxon>Pelagomonadales</taxon>
        <taxon>Pelagomonadaceae</taxon>
        <taxon>Chrysophaeum</taxon>
    </lineage>
</organism>
<dbReference type="SMART" id="SM00129">
    <property type="entry name" value="KISc"/>
    <property type="match status" value="1"/>
</dbReference>
<comment type="similarity">
    <text evidence="6 7">Belongs to the TRAFAC class myosin-kinesin ATPase superfamily. Kinesin family.</text>
</comment>
<keyword evidence="7" id="KW-0493">Microtubule</keyword>
<evidence type="ECO:0000313" key="12">
    <source>
        <dbReference type="Proteomes" id="UP001230188"/>
    </source>
</evidence>
<dbReference type="PANTHER" id="PTHR47969:SF15">
    <property type="entry name" value="CHROMOSOME-ASSOCIATED KINESIN KIF4A-RELATED"/>
    <property type="match status" value="1"/>
</dbReference>
<reference evidence="11" key="1">
    <citation type="submission" date="2023-01" db="EMBL/GenBank/DDBJ databases">
        <title>Metagenome sequencing of chrysophaentin producing Chrysophaeum taylorii.</title>
        <authorList>
            <person name="Davison J."/>
            <person name="Bewley C."/>
        </authorList>
    </citation>
    <scope>NUCLEOTIDE SEQUENCE</scope>
    <source>
        <strain evidence="11">NIES-1699</strain>
    </source>
</reference>
<feature type="coiled-coil region" evidence="8">
    <location>
        <begin position="734"/>
        <end position="839"/>
    </location>
</feature>
<evidence type="ECO:0000256" key="1">
    <source>
        <dbReference type="ARBA" id="ARBA00004496"/>
    </source>
</evidence>
<dbReference type="GO" id="GO:0005524">
    <property type="term" value="F:ATP binding"/>
    <property type="evidence" value="ECO:0007669"/>
    <property type="project" value="UniProtKB-UniRule"/>
</dbReference>
<dbReference type="AlphaFoldDB" id="A0AAD7XL32"/>
<dbReference type="GO" id="GO:0007052">
    <property type="term" value="P:mitotic spindle organization"/>
    <property type="evidence" value="ECO:0007669"/>
    <property type="project" value="TreeGrafter"/>
</dbReference>
<dbReference type="GO" id="GO:0005737">
    <property type="term" value="C:cytoplasm"/>
    <property type="evidence" value="ECO:0007669"/>
    <property type="project" value="UniProtKB-SubCell"/>
</dbReference>
<name>A0AAD7XL32_9STRA</name>
<evidence type="ECO:0000256" key="7">
    <source>
        <dbReference type="RuleBase" id="RU000394"/>
    </source>
</evidence>
<feature type="binding site" evidence="6">
    <location>
        <begin position="114"/>
        <end position="121"/>
    </location>
    <ligand>
        <name>ATP</name>
        <dbReference type="ChEBI" id="CHEBI:30616"/>
    </ligand>
</feature>
<proteinExistence type="inferred from homology"/>
<dbReference type="InterPro" id="IPR001752">
    <property type="entry name" value="Kinesin_motor_dom"/>
</dbReference>
<dbReference type="GO" id="GO:0008017">
    <property type="term" value="F:microtubule binding"/>
    <property type="evidence" value="ECO:0007669"/>
    <property type="project" value="InterPro"/>
</dbReference>
<evidence type="ECO:0000256" key="3">
    <source>
        <dbReference type="ARBA" id="ARBA00022741"/>
    </source>
</evidence>
<dbReference type="EMBL" id="JAQMWT010000531">
    <property type="protein sequence ID" value="KAJ8600015.1"/>
    <property type="molecule type" value="Genomic_DNA"/>
</dbReference>
<keyword evidence="5 8" id="KW-0175">Coiled coil</keyword>
<dbReference type="PROSITE" id="PS00411">
    <property type="entry name" value="KINESIN_MOTOR_1"/>
    <property type="match status" value="1"/>
</dbReference>
<dbReference type="Pfam" id="PF00225">
    <property type="entry name" value="Kinesin"/>
    <property type="match status" value="1"/>
</dbReference>
<feature type="domain" description="Kinesin motor" evidence="10">
    <location>
        <begin position="7"/>
        <end position="363"/>
    </location>
</feature>
<dbReference type="InterPro" id="IPR027640">
    <property type="entry name" value="Kinesin-like_fam"/>
</dbReference>
<keyword evidence="12" id="KW-1185">Reference proteome</keyword>
<dbReference type="GO" id="GO:0003777">
    <property type="term" value="F:microtubule motor activity"/>
    <property type="evidence" value="ECO:0007669"/>
    <property type="project" value="InterPro"/>
</dbReference>
<dbReference type="PROSITE" id="PS50067">
    <property type="entry name" value="KINESIN_MOTOR_2"/>
    <property type="match status" value="1"/>
</dbReference>
<dbReference type="InterPro" id="IPR036961">
    <property type="entry name" value="Kinesin_motor_dom_sf"/>
</dbReference>
<dbReference type="Gene3D" id="3.40.850.10">
    <property type="entry name" value="Kinesin motor domain"/>
    <property type="match status" value="1"/>
</dbReference>
<evidence type="ECO:0000256" key="4">
    <source>
        <dbReference type="ARBA" id="ARBA00022840"/>
    </source>
</evidence>
<dbReference type="InterPro" id="IPR019821">
    <property type="entry name" value="Kinesin_motor_CS"/>
</dbReference>
<comment type="caution">
    <text evidence="11">The sequence shown here is derived from an EMBL/GenBank/DDBJ whole genome shotgun (WGS) entry which is preliminary data.</text>
</comment>
<dbReference type="SUPFAM" id="SSF52540">
    <property type="entry name" value="P-loop containing nucleoside triphosphate hydrolases"/>
    <property type="match status" value="1"/>
</dbReference>
<keyword evidence="4 6" id="KW-0067">ATP-binding</keyword>
<evidence type="ECO:0000259" key="10">
    <source>
        <dbReference type="PROSITE" id="PS50067"/>
    </source>
</evidence>
<sequence length="983" mass="109392">MAEETSRVNVFARLRPFSERENEVFHAVRADEASGKIAVEDAEGAMEQALRASFTSNNGTASFDGGGRLAGAKTFEFDGVFDAQSTQADVMAGVGLPVLNAVLQGYHGCIFAYGQTGSGKTFTLLNSGSTSDSHQEAGLLPRLVATLFVRARMDAAHAYAVEAASFQIYNEQVDDLLHPRHREGVGHNLSVSRTPTGQGVVDDLTWIPCSSANELLEFFARARKNVIYAETKMNKASSRSHACFQLRLSRRPRHGSTLKGTVATLSVIDLAGSERVKRSGVSGKEFKEAVNINGSLLALGNVVSALATGKKHVPYRDSKLTRLLEGRVGGNCRTNLVVCASPSADSVSETMSTLSFAARAMRVKVAATINEVDDVLPPDDANGLALVETSGDAARSEAERKLREDQANAALESRRRAEEALAREREAKNTALLQERKVAERERLEARRALETERKAAERALREERRAVERSKADVIEHKETAMKLKVAWAELDAENKKIKDELKVKAGELEAAREAAAEEKGLRRGAEERESGLRGELRNVEKDKSKLEQLKLRVEDDLKDARAEWTKEKLASEKRSASLSREIEELEATTLATKRELDETREALRELQTQFDATAKHSIAKLEEERRAAADRRARLAENLERALREGATLRETVATVEAEHDTTAVAFEASRRLAVVETLTSSAIAKAYSDAASSRREIRLRDVERRATSERRQFAEREAVLHSTVTAQAAELEAISHHLSEANNTLDALRDERDEALASRGREREKHAEQHAQLEQQLQALEERARCELDKAELARDTASADREALVSTARDLERRLAEEVRANADLITEIARVREENVAATIRYQENLQVERERGSQFAAELEDLARRFEGRESREQDLDAIDKLRSSVHAERQRAMDLMNAALQTQRELEHARHVDRIFGPESARSRKHRDQMRRLEFERTGTARPTSARRRPPHQKIQIRPSNHSTFSGAAVKHSVDV</sequence>
<dbReference type="GO" id="GO:0051231">
    <property type="term" value="P:spindle elongation"/>
    <property type="evidence" value="ECO:0007669"/>
    <property type="project" value="TreeGrafter"/>
</dbReference>
<evidence type="ECO:0000256" key="8">
    <source>
        <dbReference type="SAM" id="Coils"/>
    </source>
</evidence>
<protein>
    <recommendedName>
        <fullName evidence="7">Kinesin-like protein</fullName>
    </recommendedName>
</protein>
<feature type="compositionally biased region" description="Basic and acidic residues" evidence="9">
    <location>
        <begin position="937"/>
        <end position="946"/>
    </location>
</feature>
<evidence type="ECO:0000313" key="11">
    <source>
        <dbReference type="EMBL" id="KAJ8600015.1"/>
    </source>
</evidence>
<feature type="region of interest" description="Disordered" evidence="9">
    <location>
        <begin position="515"/>
        <end position="538"/>
    </location>
</feature>
<comment type="subcellular location">
    <subcellularLocation>
        <location evidence="1">Cytoplasm</location>
    </subcellularLocation>
</comment>
<keyword evidence="2" id="KW-0963">Cytoplasm</keyword>
<dbReference type="InterPro" id="IPR027417">
    <property type="entry name" value="P-loop_NTPase"/>
</dbReference>